<proteinExistence type="predicted"/>
<evidence type="ECO:0000259" key="12">
    <source>
        <dbReference type="PROSITE" id="PS50011"/>
    </source>
</evidence>
<dbReference type="GeneID" id="111112206"/>
<protein>
    <submittedName>
        <fullName evidence="15">Uncharacterized protein LOC111112206 isoform X2</fullName>
    </submittedName>
</protein>
<evidence type="ECO:0000256" key="4">
    <source>
        <dbReference type="ARBA" id="ARBA00022777"/>
    </source>
</evidence>
<keyword evidence="10" id="KW-0812">Transmembrane</keyword>
<dbReference type="CDD" id="cd00192">
    <property type="entry name" value="PTKc"/>
    <property type="match status" value="1"/>
</dbReference>
<keyword evidence="2" id="KW-0808">Transferase</keyword>
<dbReference type="GO" id="GO:0043235">
    <property type="term" value="C:receptor complex"/>
    <property type="evidence" value="ECO:0007669"/>
    <property type="project" value="TreeGrafter"/>
</dbReference>
<evidence type="ECO:0000256" key="5">
    <source>
        <dbReference type="ARBA" id="ARBA00022840"/>
    </source>
</evidence>
<keyword evidence="8" id="KW-0245">EGF-like domain</keyword>
<keyword evidence="4" id="KW-0418">Kinase</keyword>
<dbReference type="GO" id="GO:0030182">
    <property type="term" value="P:neuron differentiation"/>
    <property type="evidence" value="ECO:0007669"/>
    <property type="project" value="UniProtKB-ARBA"/>
</dbReference>
<organism evidence="14 15">
    <name type="scientific">Crassostrea virginica</name>
    <name type="common">Eastern oyster</name>
    <dbReference type="NCBI Taxonomy" id="6565"/>
    <lineage>
        <taxon>Eukaryota</taxon>
        <taxon>Metazoa</taxon>
        <taxon>Spiralia</taxon>
        <taxon>Lophotrochozoa</taxon>
        <taxon>Mollusca</taxon>
        <taxon>Bivalvia</taxon>
        <taxon>Autobranchia</taxon>
        <taxon>Pteriomorphia</taxon>
        <taxon>Ostreida</taxon>
        <taxon>Ostreoidea</taxon>
        <taxon>Ostreidae</taxon>
        <taxon>Crassostrea</taxon>
    </lineage>
</organism>
<feature type="domain" description="Protein kinase" evidence="12">
    <location>
        <begin position="963"/>
        <end position="1225"/>
    </location>
</feature>
<dbReference type="PROSITE" id="PS00022">
    <property type="entry name" value="EGF_1"/>
    <property type="match status" value="1"/>
</dbReference>
<gene>
    <name evidence="15" type="primary">LOC111112206</name>
</gene>
<feature type="region of interest" description="Disordered" evidence="9">
    <location>
        <begin position="522"/>
        <end position="545"/>
    </location>
</feature>
<keyword evidence="5" id="KW-0067">ATP-binding</keyword>
<evidence type="ECO:0000256" key="8">
    <source>
        <dbReference type="PROSITE-ProRule" id="PRU00076"/>
    </source>
</evidence>
<feature type="domain" description="EGF-like" evidence="13">
    <location>
        <begin position="78"/>
        <end position="112"/>
    </location>
</feature>
<dbReference type="PROSITE" id="PS01186">
    <property type="entry name" value="EGF_2"/>
    <property type="match status" value="1"/>
</dbReference>
<evidence type="ECO:0000313" key="14">
    <source>
        <dbReference type="Proteomes" id="UP000694844"/>
    </source>
</evidence>
<sequence>MEKRNMRLFLCLLSLFGLVAAWSGNVCFRWRTKCVWERRCRYRTWMGCCAWGYVSVEVRYQEWYCCSGWRNNGYNNCNIPICPYDCGGYNKGRCISPDQCQCNPGYTGKYCTSVAACSHLKPCYPGYCTSNACMCTNNFSPQDSGISNCLTFPNLDDYFPTIEQSTFELGYFHPVKNMLMYNMTIDSAMSTNNVEIFWTNRRDGNKMNFTFQSIFSPSTLNFPDKPGYIPQFALGITKADIRVTLTSYDGTSKYSTTLNCDANSDNPRSDSLYRCDKSIDNFNTRFDSGDTYAVTFNARNGGYRILDNNGGKQYYNGRQTSRSIELKFDTETPYHCSQKGECSDSSTMMKITNDVTKVPIQISWNGWKDTLSKVARYALEVFKLVKAGDGTLKEPYTDLVPNPVPLTITEFNETSEGGAHSFTFQPQEPGVYSWILEVNDKANNSAYVRRFVIYDPSSTVTSDSTQPLYATSGNPESDFKWQSNNPQNVSFSWKDHFLNELHESGNFLARIRRFPASLSDGGDRDGYKNIPDANDDTEGTRGRDAIPNERGIIKYDIAYALGRNQLSPQAYQYINRTIPSISISLSQTLQDGNSLSFWVRAYDILGNTKVERHVLHYDSTKPEVSSLELQTNVGSGHMNFTSSVRIMGASDPHSGVKRIKYRFRALRTGKVISNKEYEYSNPPRDQHYCNSNPCDTNLPTDESFGRTINLPFSNCDAMNVSDVSTETVNLEMDIYNSAGLYIRREVQISNLTALKGVNDYFGPQEIRLAGIFGPSYKIMWDQAPSCYNIQGFRFVVIKANGQIIKDSMLHEVQDWVFLNNLEGGTEYTLQLYTLYGDDKNNPIRSVPSNFTFVSEAITKESFAGPIAGGVTGGLLIIIILVAVFLIFMVKTRRMQNPIKRLRSMSTKSGGPFIQNNFASVEKRPKDSLTKSYNNRAYSTQLDDDVYYAENETPLRYQIVRSRITFEEEIARGKFAIIYKAKYTKDSSTTVVAKTMKENPTQAEIETMHAKVNFYSMKIGEHPNVLRFIGVVDDSVLGRFMVLEYCENGQLKEYLKSNKHRVNDEMHEKLYRFACGICKGMNYLASQGVVHRRLAARNVLLTFLLETKITGFGPEPRELDGDNNKSERIPIKWMAPECIKTTKYATEKSDVWSYGVVLWEIFSMGEAPYEGVRSNELDSKLQKGLRLKKPEHCDDLFYKIMKKCWTYESDKRPNFEEILDELQTLFTGNIEGDDYYYSQGGLYDNRT</sequence>
<evidence type="ECO:0000256" key="3">
    <source>
        <dbReference type="ARBA" id="ARBA00022741"/>
    </source>
</evidence>
<dbReference type="GO" id="GO:0004714">
    <property type="term" value="F:transmembrane receptor protein tyrosine kinase activity"/>
    <property type="evidence" value="ECO:0007669"/>
    <property type="project" value="TreeGrafter"/>
</dbReference>
<dbReference type="PANTHER" id="PTHR24416">
    <property type="entry name" value="TYROSINE-PROTEIN KINASE RECEPTOR"/>
    <property type="match status" value="1"/>
</dbReference>
<accession>A0A8B8BQW4</accession>
<keyword evidence="14" id="KW-1185">Reference proteome</keyword>
<feature type="disulfide bond" evidence="8">
    <location>
        <begin position="102"/>
        <end position="111"/>
    </location>
</feature>
<dbReference type="GO" id="GO:0005524">
    <property type="term" value="F:ATP binding"/>
    <property type="evidence" value="ECO:0007669"/>
    <property type="project" value="UniProtKB-KW"/>
</dbReference>
<dbReference type="GO" id="GO:0007169">
    <property type="term" value="P:cell surface receptor protein tyrosine kinase signaling pathway"/>
    <property type="evidence" value="ECO:0007669"/>
    <property type="project" value="TreeGrafter"/>
</dbReference>
<keyword evidence="8" id="KW-1015">Disulfide bond</keyword>
<keyword evidence="11" id="KW-0732">Signal</keyword>
<comment type="subcellular location">
    <subcellularLocation>
        <location evidence="1">Endomembrane system</location>
    </subcellularLocation>
</comment>
<dbReference type="PROSITE" id="PS50026">
    <property type="entry name" value="EGF_3"/>
    <property type="match status" value="1"/>
</dbReference>
<keyword evidence="7" id="KW-0829">Tyrosine-protein kinase</keyword>
<dbReference type="GO" id="GO:0048468">
    <property type="term" value="P:cell development"/>
    <property type="evidence" value="ECO:0007669"/>
    <property type="project" value="UniProtKB-ARBA"/>
</dbReference>
<evidence type="ECO:0000256" key="11">
    <source>
        <dbReference type="SAM" id="SignalP"/>
    </source>
</evidence>
<evidence type="ECO:0000256" key="1">
    <source>
        <dbReference type="ARBA" id="ARBA00004308"/>
    </source>
</evidence>
<dbReference type="InterPro" id="IPR050122">
    <property type="entry name" value="RTK"/>
</dbReference>
<dbReference type="SUPFAM" id="SSF56112">
    <property type="entry name" value="Protein kinase-like (PK-like)"/>
    <property type="match status" value="1"/>
</dbReference>
<name>A0A8B8BQW4_CRAVI</name>
<evidence type="ECO:0000259" key="13">
    <source>
        <dbReference type="PROSITE" id="PS50026"/>
    </source>
</evidence>
<evidence type="ECO:0000256" key="6">
    <source>
        <dbReference type="ARBA" id="ARBA00023136"/>
    </source>
</evidence>
<dbReference type="GO" id="GO:0012505">
    <property type="term" value="C:endomembrane system"/>
    <property type="evidence" value="ECO:0007669"/>
    <property type="project" value="UniProtKB-SubCell"/>
</dbReference>
<feature type="signal peptide" evidence="11">
    <location>
        <begin position="1"/>
        <end position="21"/>
    </location>
</feature>
<evidence type="ECO:0000256" key="9">
    <source>
        <dbReference type="SAM" id="MobiDB-lite"/>
    </source>
</evidence>
<keyword evidence="3" id="KW-0547">Nucleotide-binding</keyword>
<dbReference type="InterPro" id="IPR001245">
    <property type="entry name" value="Ser-Thr/Tyr_kinase_cat_dom"/>
</dbReference>
<feature type="chain" id="PRO_5034153785" evidence="11">
    <location>
        <begin position="22"/>
        <end position="1246"/>
    </location>
</feature>
<evidence type="ECO:0000256" key="7">
    <source>
        <dbReference type="ARBA" id="ARBA00023137"/>
    </source>
</evidence>
<dbReference type="OrthoDB" id="6110226at2759"/>
<keyword evidence="6 10" id="KW-0472">Membrane</keyword>
<dbReference type="InterPro" id="IPR000742">
    <property type="entry name" value="EGF"/>
</dbReference>
<dbReference type="InterPro" id="IPR000719">
    <property type="entry name" value="Prot_kinase_dom"/>
</dbReference>
<dbReference type="Gene3D" id="1.10.510.10">
    <property type="entry name" value="Transferase(Phosphotransferase) domain 1"/>
    <property type="match status" value="1"/>
</dbReference>
<feature type="transmembrane region" description="Helical" evidence="10">
    <location>
        <begin position="866"/>
        <end position="889"/>
    </location>
</feature>
<dbReference type="GO" id="GO:0050793">
    <property type="term" value="P:regulation of developmental process"/>
    <property type="evidence" value="ECO:0007669"/>
    <property type="project" value="UniProtKB-ARBA"/>
</dbReference>
<comment type="caution">
    <text evidence="8">Lacks conserved residue(s) required for the propagation of feature annotation.</text>
</comment>
<reference evidence="15" key="1">
    <citation type="submission" date="2025-08" db="UniProtKB">
        <authorList>
            <consortium name="RefSeq"/>
        </authorList>
    </citation>
    <scope>IDENTIFICATION</scope>
    <source>
        <tissue evidence="15">Whole sample</tissue>
    </source>
</reference>
<dbReference type="FunFam" id="1.10.510.10:FF:001512">
    <property type="entry name" value="Receptor tyrosine-protein kinase erbB-2"/>
    <property type="match status" value="1"/>
</dbReference>
<dbReference type="AlphaFoldDB" id="A0A8B8BQW4"/>
<dbReference type="Proteomes" id="UP000694844">
    <property type="component" value="Chromosome 9"/>
</dbReference>
<dbReference type="Gene3D" id="2.10.25.10">
    <property type="entry name" value="Laminin"/>
    <property type="match status" value="1"/>
</dbReference>
<dbReference type="InterPro" id="IPR011009">
    <property type="entry name" value="Kinase-like_dom_sf"/>
</dbReference>
<evidence type="ECO:0000313" key="15">
    <source>
        <dbReference type="RefSeq" id="XP_022305311.1"/>
    </source>
</evidence>
<dbReference type="GO" id="GO:0005886">
    <property type="term" value="C:plasma membrane"/>
    <property type="evidence" value="ECO:0007669"/>
    <property type="project" value="TreeGrafter"/>
</dbReference>
<dbReference type="PROSITE" id="PS50011">
    <property type="entry name" value="PROTEIN_KINASE_DOM"/>
    <property type="match status" value="1"/>
</dbReference>
<dbReference type="PRINTS" id="PR00109">
    <property type="entry name" value="TYRKINASE"/>
</dbReference>
<keyword evidence="10" id="KW-1133">Transmembrane helix</keyword>
<evidence type="ECO:0000256" key="2">
    <source>
        <dbReference type="ARBA" id="ARBA00022679"/>
    </source>
</evidence>
<dbReference type="PANTHER" id="PTHR24416:SF611">
    <property type="entry name" value="TYROSINE-PROTEIN KINASE TRANSMEMBRANE RECEPTOR ROR"/>
    <property type="match status" value="1"/>
</dbReference>
<dbReference type="Pfam" id="PF07714">
    <property type="entry name" value="PK_Tyr_Ser-Thr"/>
    <property type="match status" value="1"/>
</dbReference>
<evidence type="ECO:0000256" key="10">
    <source>
        <dbReference type="SAM" id="Phobius"/>
    </source>
</evidence>
<dbReference type="RefSeq" id="XP_022305311.1">
    <property type="nucleotide sequence ID" value="XM_022449603.1"/>
</dbReference>